<organism evidence="3 4">
    <name type="scientific">Effrenium voratum</name>
    <dbReference type="NCBI Taxonomy" id="2562239"/>
    <lineage>
        <taxon>Eukaryota</taxon>
        <taxon>Sar</taxon>
        <taxon>Alveolata</taxon>
        <taxon>Dinophyceae</taxon>
        <taxon>Suessiales</taxon>
        <taxon>Symbiodiniaceae</taxon>
        <taxon>Effrenium</taxon>
    </lineage>
</organism>
<evidence type="ECO:0000313" key="3">
    <source>
        <dbReference type="EMBL" id="CAJ1380906.1"/>
    </source>
</evidence>
<dbReference type="GO" id="GO:0042134">
    <property type="term" value="F:rRNA primary transcript binding"/>
    <property type="evidence" value="ECO:0007669"/>
    <property type="project" value="InterPro"/>
</dbReference>
<dbReference type="SUPFAM" id="SSF52954">
    <property type="entry name" value="Class II aaRS ABD-related"/>
    <property type="match status" value="1"/>
</dbReference>
<comment type="caution">
    <text evidence="3">The sequence shown here is derived from an EMBL/GenBank/DDBJ whole genome shotgun (WGS) entry which is preliminary data.</text>
</comment>
<dbReference type="PANTHER" id="PTHR22734">
    <property type="entry name" value="U3 SMALL NUCLEOLAR RIBONUCLEOPROTEIN PROTEIN IMP4"/>
    <property type="match status" value="1"/>
</dbReference>
<dbReference type="PANTHER" id="PTHR22734:SF3">
    <property type="entry name" value="RIBOSOME PRODUCTION FACTOR 1"/>
    <property type="match status" value="1"/>
</dbReference>
<evidence type="ECO:0000259" key="2">
    <source>
        <dbReference type="PROSITE" id="PS50833"/>
    </source>
</evidence>
<evidence type="ECO:0000256" key="1">
    <source>
        <dbReference type="SAM" id="SignalP"/>
    </source>
</evidence>
<keyword evidence="4" id="KW-1185">Reference proteome</keyword>
<reference evidence="3" key="1">
    <citation type="submission" date="2023-08" db="EMBL/GenBank/DDBJ databases">
        <authorList>
            <person name="Chen Y."/>
            <person name="Shah S."/>
            <person name="Dougan E. K."/>
            <person name="Thang M."/>
            <person name="Chan C."/>
        </authorList>
    </citation>
    <scope>NUCLEOTIDE SEQUENCE</scope>
</reference>
<dbReference type="Pfam" id="PF04427">
    <property type="entry name" value="Brix"/>
    <property type="match status" value="1"/>
</dbReference>
<dbReference type="GO" id="GO:0005730">
    <property type="term" value="C:nucleolus"/>
    <property type="evidence" value="ECO:0007669"/>
    <property type="project" value="TreeGrafter"/>
</dbReference>
<dbReference type="EMBL" id="CAUJNA010000759">
    <property type="protein sequence ID" value="CAJ1380906.1"/>
    <property type="molecule type" value="Genomic_DNA"/>
</dbReference>
<dbReference type="Proteomes" id="UP001178507">
    <property type="component" value="Unassembled WGS sequence"/>
</dbReference>
<accession>A0AA36I606</accession>
<keyword evidence="1" id="KW-0732">Signal</keyword>
<sequence>MRVQLFLTLLRVLSRIRGAGDPRADGRTITFHNQRDFVFFRHYRYNFSEEGTKCKLQEIGPRFTMKCRYLQHGTFDAIEGEYEYIWRPDSQVSRKKFFV</sequence>
<dbReference type="InterPro" id="IPR007109">
    <property type="entry name" value="Brix"/>
</dbReference>
<evidence type="ECO:0000313" key="4">
    <source>
        <dbReference type="Proteomes" id="UP001178507"/>
    </source>
</evidence>
<protein>
    <recommendedName>
        <fullName evidence="2">Brix domain-containing protein</fullName>
    </recommendedName>
</protein>
<dbReference type="GO" id="GO:0000470">
    <property type="term" value="P:maturation of LSU-rRNA"/>
    <property type="evidence" value="ECO:0007669"/>
    <property type="project" value="TreeGrafter"/>
</dbReference>
<feature type="chain" id="PRO_5041444769" description="Brix domain-containing protein" evidence="1">
    <location>
        <begin position="19"/>
        <end position="99"/>
    </location>
</feature>
<dbReference type="GO" id="GO:0030687">
    <property type="term" value="C:preribosome, large subunit precursor"/>
    <property type="evidence" value="ECO:0007669"/>
    <property type="project" value="TreeGrafter"/>
</dbReference>
<feature type="domain" description="Brix" evidence="2">
    <location>
        <begin position="1"/>
        <end position="76"/>
    </location>
</feature>
<gene>
    <name evidence="3" type="ORF">EVOR1521_LOCUS8737</name>
</gene>
<feature type="signal peptide" evidence="1">
    <location>
        <begin position="1"/>
        <end position="18"/>
    </location>
</feature>
<dbReference type="GO" id="GO:0000460">
    <property type="term" value="P:maturation of 5.8S rRNA"/>
    <property type="evidence" value="ECO:0007669"/>
    <property type="project" value="TreeGrafter"/>
</dbReference>
<proteinExistence type="predicted"/>
<name>A0AA36I606_9DINO</name>
<dbReference type="AlphaFoldDB" id="A0AA36I606"/>
<dbReference type="InterPro" id="IPR044281">
    <property type="entry name" value="IMP4/RPF1"/>
</dbReference>
<dbReference type="PROSITE" id="PS50833">
    <property type="entry name" value="BRIX"/>
    <property type="match status" value="1"/>
</dbReference>